<dbReference type="InterPro" id="IPR029041">
    <property type="entry name" value="FAD-linked_oxidoreductase-like"/>
</dbReference>
<comment type="similarity">
    <text evidence="2 9">Belongs to the proline oxidase family.</text>
</comment>
<keyword evidence="4 9" id="KW-0274">FAD</keyword>
<dbReference type="SUPFAM" id="SSF51730">
    <property type="entry name" value="FAD-linked oxidoreductase"/>
    <property type="match status" value="1"/>
</dbReference>
<evidence type="ECO:0000256" key="5">
    <source>
        <dbReference type="ARBA" id="ARBA00023002"/>
    </source>
</evidence>
<gene>
    <name evidence="11" type="primary">LOC115602951</name>
</gene>
<comment type="function">
    <text evidence="9">Converts proline to delta-1-pyrroline-5-carboxylate.</text>
</comment>
<keyword evidence="5 9" id="KW-0560">Oxidoreductase</keyword>
<dbReference type="OMA" id="INCEEEY"/>
<comment type="catalytic activity">
    <reaction evidence="8 9">
        <text>L-proline + a quinone = (S)-1-pyrroline-5-carboxylate + a quinol + H(+)</text>
        <dbReference type="Rhea" id="RHEA:23784"/>
        <dbReference type="ChEBI" id="CHEBI:15378"/>
        <dbReference type="ChEBI" id="CHEBI:17388"/>
        <dbReference type="ChEBI" id="CHEBI:24646"/>
        <dbReference type="ChEBI" id="CHEBI:60039"/>
        <dbReference type="ChEBI" id="CHEBI:132124"/>
        <dbReference type="EC" id="1.5.5.2"/>
    </reaction>
</comment>
<reference evidence="11" key="2">
    <citation type="submission" date="2025-09" db="UniProtKB">
        <authorList>
            <consortium name="Ensembl"/>
        </authorList>
    </citation>
    <scope>IDENTIFICATION</scope>
</reference>
<keyword evidence="12" id="KW-1185">Reference proteome</keyword>
<evidence type="ECO:0000313" key="11">
    <source>
        <dbReference type="Ensembl" id="ENSSHBP00005008044.1"/>
    </source>
</evidence>
<evidence type="ECO:0000259" key="10">
    <source>
        <dbReference type="Pfam" id="PF01619"/>
    </source>
</evidence>
<evidence type="ECO:0000256" key="8">
    <source>
        <dbReference type="ARBA" id="ARBA00048779"/>
    </source>
</evidence>
<protein>
    <recommendedName>
        <fullName evidence="9">Proline dehydrogenase</fullName>
        <ecNumber evidence="9">1.5.5.2</ecNumber>
    </recommendedName>
</protein>
<evidence type="ECO:0000256" key="7">
    <source>
        <dbReference type="ARBA" id="ARBA00048242"/>
    </source>
</evidence>
<dbReference type="GeneTree" id="ENSGT00390000006265"/>
<reference evidence="11" key="1">
    <citation type="submission" date="2025-08" db="UniProtKB">
        <authorList>
            <consortium name="Ensembl"/>
        </authorList>
    </citation>
    <scope>IDENTIFICATION</scope>
</reference>
<dbReference type="Gene3D" id="3.20.20.220">
    <property type="match status" value="1"/>
</dbReference>
<accession>A0A672U0D2</accession>
<organism evidence="11 12">
    <name type="scientific">Strigops habroptila</name>
    <name type="common">Kakapo</name>
    <dbReference type="NCBI Taxonomy" id="2489341"/>
    <lineage>
        <taxon>Eukaryota</taxon>
        <taxon>Metazoa</taxon>
        <taxon>Chordata</taxon>
        <taxon>Craniata</taxon>
        <taxon>Vertebrata</taxon>
        <taxon>Euteleostomi</taxon>
        <taxon>Archelosauria</taxon>
        <taxon>Archosauria</taxon>
        <taxon>Dinosauria</taxon>
        <taxon>Saurischia</taxon>
        <taxon>Theropoda</taxon>
        <taxon>Coelurosauria</taxon>
        <taxon>Aves</taxon>
        <taxon>Neognathae</taxon>
        <taxon>Neoaves</taxon>
        <taxon>Telluraves</taxon>
        <taxon>Australaves</taxon>
        <taxon>Psittaciformes</taxon>
        <taxon>Psittacidae</taxon>
        <taxon>Strigops</taxon>
    </lineage>
</organism>
<dbReference type="GO" id="GO:0010133">
    <property type="term" value="P:L-proline catabolic process to L-glutamate"/>
    <property type="evidence" value="ECO:0007669"/>
    <property type="project" value="TreeGrafter"/>
</dbReference>
<evidence type="ECO:0000313" key="12">
    <source>
        <dbReference type="Proteomes" id="UP000472266"/>
    </source>
</evidence>
<evidence type="ECO:0000256" key="1">
    <source>
        <dbReference type="ARBA" id="ARBA00001974"/>
    </source>
</evidence>
<feature type="domain" description="Proline dehydrogenase" evidence="10">
    <location>
        <begin position="106"/>
        <end position="349"/>
    </location>
</feature>
<keyword evidence="6 9" id="KW-0642">Proline metabolism</keyword>
<comment type="cofactor">
    <cofactor evidence="1 9">
        <name>FAD</name>
        <dbReference type="ChEBI" id="CHEBI:57692"/>
    </cofactor>
</comment>
<dbReference type="AlphaFoldDB" id="A0A672U0D2"/>
<evidence type="ECO:0000256" key="2">
    <source>
        <dbReference type="ARBA" id="ARBA00005869"/>
    </source>
</evidence>
<dbReference type="Pfam" id="PF01619">
    <property type="entry name" value="Pro_dh"/>
    <property type="match status" value="1"/>
</dbReference>
<dbReference type="Proteomes" id="UP000472266">
    <property type="component" value="Unplaced"/>
</dbReference>
<evidence type="ECO:0000256" key="9">
    <source>
        <dbReference type="RuleBase" id="RU364054"/>
    </source>
</evidence>
<dbReference type="InterPro" id="IPR002872">
    <property type="entry name" value="Proline_DH_dom"/>
</dbReference>
<proteinExistence type="inferred from homology"/>
<dbReference type="PANTHER" id="PTHR13914:SF29">
    <property type="entry name" value="HYDROXYPROLINE DEHYDROGENASE"/>
    <property type="match status" value="1"/>
</dbReference>
<dbReference type="GO" id="GO:0071949">
    <property type="term" value="F:FAD binding"/>
    <property type="evidence" value="ECO:0007669"/>
    <property type="project" value="TreeGrafter"/>
</dbReference>
<dbReference type="GO" id="GO:0005739">
    <property type="term" value="C:mitochondrion"/>
    <property type="evidence" value="ECO:0007669"/>
    <property type="project" value="TreeGrafter"/>
</dbReference>
<name>A0A672U0D2_STRHB</name>
<dbReference type="GO" id="GO:0004657">
    <property type="term" value="F:proline dehydrogenase activity"/>
    <property type="evidence" value="ECO:0007669"/>
    <property type="project" value="UniProtKB-EC"/>
</dbReference>
<dbReference type="EC" id="1.5.5.2" evidence="9"/>
<comment type="catalytic activity">
    <reaction evidence="7">
        <text>trans-4-hydroxy-L-proline + a quinone = (3R,5S)-1-pyrroline-3-hydroxy-5-carboxylate + a quinol + H(+)</text>
        <dbReference type="Rhea" id="RHEA:52512"/>
        <dbReference type="ChEBI" id="CHEBI:15378"/>
        <dbReference type="ChEBI" id="CHEBI:24646"/>
        <dbReference type="ChEBI" id="CHEBI:58375"/>
        <dbReference type="ChEBI" id="CHEBI:62612"/>
        <dbReference type="ChEBI" id="CHEBI:132124"/>
        <dbReference type="EC" id="1.5.5.3"/>
    </reaction>
</comment>
<keyword evidence="3 9" id="KW-0285">Flavoprotein</keyword>
<dbReference type="InterPro" id="IPR015659">
    <property type="entry name" value="Proline_oxidase"/>
</dbReference>
<evidence type="ECO:0000256" key="3">
    <source>
        <dbReference type="ARBA" id="ARBA00022630"/>
    </source>
</evidence>
<evidence type="ECO:0000256" key="4">
    <source>
        <dbReference type="ARBA" id="ARBA00022827"/>
    </source>
</evidence>
<dbReference type="Ensembl" id="ENSSHBT00005009676.1">
    <property type="protein sequence ID" value="ENSSHBP00005008044.1"/>
    <property type="gene ID" value="ENSSHBG00005007025.1"/>
</dbReference>
<dbReference type="InParanoid" id="A0A672U0D2"/>
<evidence type="ECO:0000256" key="6">
    <source>
        <dbReference type="ARBA" id="ARBA00023062"/>
    </source>
</evidence>
<sequence>MGQVMGVYGALWGTLGSMGRVMGHTGLYGAGYGGHWALWGGLWALPHISPHVWGRESWFEDNHGAALECVGLAASTGPDAMMQLKVTAMMDANICAAINKRMQEPGAEVTPELIIAAMGGEIAPSLPFLTPQQNQHFGASLRRLDSVAQAAAARGVPLLMDAEQSYLQGALRLLTLALIGRHNRGAEPRVWSTVQAYVRGAEQVLAMEASWARRYGARYGVKLVRGAYLEEERLRAHKLGVPDPLHPTLEATHRSYGSCLELALSLVVQDQARLMVATHNEASVLQAAQRMEELGIPRRAGGVCFAQLYGMCDHVSLALGAAGFAAYKSVPVGPAREALPYLARRAQEHRQGALRGTAPERRLLAKELRRRLLPWR</sequence>
<dbReference type="PANTHER" id="PTHR13914">
    <property type="entry name" value="PROLINE OXIDASE"/>
    <property type="match status" value="1"/>
</dbReference>